<feature type="compositionally biased region" description="Low complexity" evidence="15">
    <location>
        <begin position="422"/>
        <end position="444"/>
    </location>
</feature>
<dbReference type="SUPFAM" id="SSF81301">
    <property type="entry name" value="Nucleotidyltransferase"/>
    <property type="match status" value="1"/>
</dbReference>
<dbReference type="InterPro" id="IPR029398">
    <property type="entry name" value="PolB_thumb"/>
</dbReference>
<accession>A0ABQ8UHL8</accession>
<feature type="region of interest" description="Disordered" evidence="15">
    <location>
        <begin position="610"/>
        <end position="645"/>
    </location>
</feature>
<evidence type="ECO:0000256" key="14">
    <source>
        <dbReference type="ARBA" id="ARBA00049244"/>
    </source>
</evidence>
<protein>
    <recommendedName>
        <fullName evidence="4">DNA polymerase lambda</fullName>
        <ecNumber evidence="3">2.7.7.7</ecNumber>
    </recommendedName>
</protein>
<feature type="compositionally biased region" description="Pro residues" evidence="15">
    <location>
        <begin position="283"/>
        <end position="298"/>
    </location>
</feature>
<evidence type="ECO:0000313" key="18">
    <source>
        <dbReference type="Proteomes" id="UP001141327"/>
    </source>
</evidence>
<keyword evidence="12" id="KW-0234">DNA repair</keyword>
<dbReference type="InterPro" id="IPR028207">
    <property type="entry name" value="DNA_pol_B_palm_palm"/>
</dbReference>
<evidence type="ECO:0000256" key="12">
    <source>
        <dbReference type="ARBA" id="ARBA00023204"/>
    </source>
</evidence>
<feature type="region of interest" description="Disordered" evidence="15">
    <location>
        <begin position="1022"/>
        <end position="1058"/>
    </location>
</feature>
<dbReference type="InterPro" id="IPR019843">
    <property type="entry name" value="DNA_pol-X_BS"/>
</dbReference>
<keyword evidence="6" id="KW-0808">Transferase</keyword>
<feature type="compositionally biased region" description="Low complexity" evidence="15">
    <location>
        <begin position="329"/>
        <end position="349"/>
    </location>
</feature>
<dbReference type="InterPro" id="IPR002054">
    <property type="entry name" value="DNA-dir_DNA_pol_X"/>
</dbReference>
<keyword evidence="10" id="KW-0239">DNA-directed DNA polymerase</keyword>
<evidence type="ECO:0000256" key="10">
    <source>
        <dbReference type="ARBA" id="ARBA00022932"/>
    </source>
</evidence>
<feature type="compositionally biased region" description="Pro residues" evidence="15">
    <location>
        <begin position="200"/>
        <end position="212"/>
    </location>
</feature>
<dbReference type="InterPro" id="IPR018944">
    <property type="entry name" value="DNA_pol_lambd_fingers_domain"/>
</dbReference>
<dbReference type="InterPro" id="IPR036420">
    <property type="entry name" value="BRCT_dom_sf"/>
</dbReference>
<keyword evidence="8" id="KW-0235">DNA replication</keyword>
<dbReference type="Gene3D" id="3.40.50.10190">
    <property type="entry name" value="BRCT domain"/>
    <property type="match status" value="1"/>
</dbReference>
<dbReference type="PROSITE" id="PS50172">
    <property type="entry name" value="BRCT"/>
    <property type="match status" value="1"/>
</dbReference>
<evidence type="ECO:0000256" key="1">
    <source>
        <dbReference type="ARBA" id="ARBA00001936"/>
    </source>
</evidence>
<dbReference type="CDD" id="cd00141">
    <property type="entry name" value="NT_POLXc"/>
    <property type="match status" value="1"/>
</dbReference>
<dbReference type="PANTHER" id="PTHR11276:SF28">
    <property type="entry name" value="DNA POLYMERASE LAMBDA"/>
    <property type="match status" value="1"/>
</dbReference>
<feature type="region of interest" description="Disordered" evidence="15">
    <location>
        <begin position="140"/>
        <end position="159"/>
    </location>
</feature>
<dbReference type="InterPro" id="IPR022312">
    <property type="entry name" value="DNA_pol_X"/>
</dbReference>
<evidence type="ECO:0000256" key="3">
    <source>
        <dbReference type="ARBA" id="ARBA00012417"/>
    </source>
</evidence>
<dbReference type="SMART" id="SM00483">
    <property type="entry name" value="POLXc"/>
    <property type="match status" value="1"/>
</dbReference>
<dbReference type="InterPro" id="IPR037160">
    <property type="entry name" value="DNA_Pol_thumb_sf"/>
</dbReference>
<dbReference type="Gene3D" id="1.10.150.20">
    <property type="entry name" value="5' to 3' exonuclease, C-terminal subdomain"/>
    <property type="match status" value="1"/>
</dbReference>
<dbReference type="Proteomes" id="UP001141327">
    <property type="component" value="Unassembled WGS sequence"/>
</dbReference>
<reference evidence="17" key="1">
    <citation type="journal article" date="2022" name="bioRxiv">
        <title>Genomics of Preaxostyla Flagellates Illuminates Evolutionary Transitions and the Path Towards Mitochondrial Loss.</title>
        <authorList>
            <person name="Novak L.V.F."/>
            <person name="Treitli S.C."/>
            <person name="Pyrih J."/>
            <person name="Halakuc P."/>
            <person name="Pipaliya S.V."/>
            <person name="Vacek V."/>
            <person name="Brzon O."/>
            <person name="Soukal P."/>
            <person name="Eme L."/>
            <person name="Dacks J.B."/>
            <person name="Karnkowska A."/>
            <person name="Elias M."/>
            <person name="Hampl V."/>
        </authorList>
    </citation>
    <scope>NUCLEOTIDE SEQUENCE</scope>
    <source>
        <strain evidence="17">RCP-MX</strain>
    </source>
</reference>
<dbReference type="Gene3D" id="3.30.210.10">
    <property type="entry name" value="DNA polymerase, thumb domain"/>
    <property type="match status" value="1"/>
</dbReference>
<dbReference type="InterPro" id="IPR002008">
    <property type="entry name" value="DNA_pol_X_beta-like"/>
</dbReference>
<comment type="catalytic activity">
    <reaction evidence="14">
        <text>DNA(n) + a 2'-deoxyribonucleoside 5'-triphosphate = DNA(n+1) + diphosphate</text>
        <dbReference type="Rhea" id="RHEA:22508"/>
        <dbReference type="Rhea" id="RHEA-COMP:17339"/>
        <dbReference type="Rhea" id="RHEA-COMP:17340"/>
        <dbReference type="ChEBI" id="CHEBI:33019"/>
        <dbReference type="ChEBI" id="CHEBI:61560"/>
        <dbReference type="ChEBI" id="CHEBI:173112"/>
        <dbReference type="EC" id="2.7.7.7"/>
    </reaction>
</comment>
<keyword evidence="7" id="KW-0548">Nucleotidyltransferase</keyword>
<keyword evidence="5" id="KW-0237">DNA synthesis</keyword>
<evidence type="ECO:0000313" key="17">
    <source>
        <dbReference type="EMBL" id="KAJ4457926.1"/>
    </source>
</evidence>
<dbReference type="PANTHER" id="PTHR11276">
    <property type="entry name" value="DNA POLYMERASE TYPE-X FAMILY MEMBER"/>
    <property type="match status" value="1"/>
</dbReference>
<keyword evidence="13" id="KW-0456">Lyase</keyword>
<evidence type="ECO:0000256" key="11">
    <source>
        <dbReference type="ARBA" id="ARBA00023125"/>
    </source>
</evidence>
<feature type="compositionally biased region" description="Pro residues" evidence="15">
    <location>
        <begin position="532"/>
        <end position="550"/>
    </location>
</feature>
<dbReference type="SUPFAM" id="SSF47802">
    <property type="entry name" value="DNA polymerase beta, N-terminal domain-like"/>
    <property type="match status" value="2"/>
</dbReference>
<evidence type="ECO:0000256" key="5">
    <source>
        <dbReference type="ARBA" id="ARBA00022634"/>
    </source>
</evidence>
<dbReference type="PROSITE" id="PS00522">
    <property type="entry name" value="DNA_POLYMERASE_X"/>
    <property type="match status" value="1"/>
</dbReference>
<dbReference type="InterPro" id="IPR001357">
    <property type="entry name" value="BRCT_dom"/>
</dbReference>
<dbReference type="PRINTS" id="PR00869">
    <property type="entry name" value="DNAPOLX"/>
</dbReference>
<dbReference type="Pfam" id="PF14792">
    <property type="entry name" value="DNA_pol_B_palm"/>
    <property type="match status" value="1"/>
</dbReference>
<evidence type="ECO:0000256" key="13">
    <source>
        <dbReference type="ARBA" id="ARBA00023239"/>
    </source>
</evidence>
<dbReference type="SUPFAM" id="SSF81585">
    <property type="entry name" value="PsbU/PolX domain-like"/>
    <property type="match status" value="1"/>
</dbReference>
<comment type="caution">
    <text evidence="17">The sequence shown here is derived from an EMBL/GenBank/DDBJ whole genome shotgun (WGS) entry which is preliminary data.</text>
</comment>
<evidence type="ECO:0000256" key="2">
    <source>
        <dbReference type="ARBA" id="ARBA00008323"/>
    </source>
</evidence>
<evidence type="ECO:0000256" key="9">
    <source>
        <dbReference type="ARBA" id="ARBA00022763"/>
    </source>
</evidence>
<feature type="domain" description="BRCT" evidence="16">
    <location>
        <begin position="1"/>
        <end position="96"/>
    </location>
</feature>
<evidence type="ECO:0000256" key="8">
    <source>
        <dbReference type="ARBA" id="ARBA00022705"/>
    </source>
</evidence>
<organism evidence="17 18">
    <name type="scientific">Paratrimastix pyriformis</name>
    <dbReference type="NCBI Taxonomy" id="342808"/>
    <lineage>
        <taxon>Eukaryota</taxon>
        <taxon>Metamonada</taxon>
        <taxon>Preaxostyla</taxon>
        <taxon>Paratrimastigidae</taxon>
        <taxon>Paratrimastix</taxon>
    </lineage>
</organism>
<dbReference type="InterPro" id="IPR043519">
    <property type="entry name" value="NT_sf"/>
</dbReference>
<feature type="compositionally biased region" description="Basic and acidic residues" evidence="15">
    <location>
        <begin position="401"/>
        <end position="418"/>
    </location>
</feature>
<feature type="region of interest" description="Disordered" evidence="15">
    <location>
        <begin position="278"/>
        <end position="564"/>
    </location>
</feature>
<comment type="cofactor">
    <cofactor evidence="1">
        <name>Mn(2+)</name>
        <dbReference type="ChEBI" id="CHEBI:29035"/>
    </cofactor>
</comment>
<evidence type="ECO:0000256" key="15">
    <source>
        <dbReference type="SAM" id="MobiDB-lite"/>
    </source>
</evidence>
<keyword evidence="9" id="KW-0227">DNA damage</keyword>
<keyword evidence="11" id="KW-0238">DNA-binding</keyword>
<sequence>MLSLEMGQAQAHFLEKKVIDRGGRFFFREPPGPSVSITHICTASSSAGAIAHCIRRDSVFRGGTLSLGTTTPIVRYEWLTECIAADAISPPLPRHLVVVSLSEEECSPAFVPPPDPRVTAALAAKLSDRRDEMRPVSCPFTPHRPTTLQPAPACASGGPKVAEVKAPAVPEAQKPLSSRARRCCDDAATGVVVGASWEPVPSPPEPRPPTARRPPEPAKCPATTTTSPLLGAAAPPVGRVGSPPPSPLRLSSSCSCSCPCSGTGPTDQILSSASVVSASLSSPAPPAPPTLAAPPPVHVPAAPTGIGSPTRPAPIPAAAEGPSPQIGCPSPLLGHSPSPGAPPAGEEPLTIPETPTDALEPPTATVGDAPPPDRGPMAAAGIGGAGAACALSCVRPPPETHSGDEAGDDDARPGDEGRTLPATDLDTSLSSAASSGAGRSRLALVLEENSPPGALDTPPGASALDDDQDAVQPPAAPPGPRSRSTTGPPPSPELPLGKQALDTRLPCSPSRRCKTEDGSPGFVPEPCAAAAPVPPPPAATSGGTPPPSGTPSPATGGAEPTRPVLERVALVVLPAPESSSESDPEYRRFHHHGAAPARHRGWHRGGLAGRRWGIGRGSSVAPGKTDGPSSCCPDEKKPTGAGGGGGGAYADLQAIQEAAERKYLPFAFRPDMVKFAFGAPPGSIKPCDSPQAKAPGGGAEEGAEGQAPSPSCGRKKRRVAAERFACQRLTPGQPGIGAENPNRAAIEILGRMGENYQATGDNWRGYAYRKVASLNRPAARRRGRAGAERPWFTACGGIVGGWDDWAPVQAVTALKNTLTPVTTVAQAARLPGVGLKMAEKIAEIAATGRLERYEKQVGDDFLQTVQLFSGIWGAGPATCKKWYSMGCRTLDDVRERGNPTKNQQVGLRYYHELAQRIPREEATRLIAAVRRAIDEIDPQLELVRPLPYLIPPPPHPLTPGFGLLQVCCGSYRRGRSDCGDVDMLITSPDTRSHRHVLPLIIAKLKGCGFLTDDLALHGSEKWDRRGGSTVSADPGEVAQRSFGATSSEDDTDNENEDSRYMGVCQLPGGLHRRIDMKVYPLSEFPFAVLYFTGSGYFNRSMRLLAKKKGFSLSDRHIVPRVGGMKGSPIPCATERDIFEVLGMEYRTPEERNL</sequence>
<dbReference type="InterPro" id="IPR027421">
    <property type="entry name" value="DNA_pol_lamdba_lyase_dom_sf"/>
</dbReference>
<feature type="region of interest" description="Disordered" evidence="15">
    <location>
        <begin position="684"/>
        <end position="714"/>
    </location>
</feature>
<evidence type="ECO:0000256" key="6">
    <source>
        <dbReference type="ARBA" id="ARBA00022679"/>
    </source>
</evidence>
<dbReference type="EC" id="2.7.7.7" evidence="3"/>
<dbReference type="PRINTS" id="PR00870">
    <property type="entry name" value="DNAPOLXBETA"/>
</dbReference>
<comment type="similarity">
    <text evidence="2">Belongs to the DNA polymerase type-X family.</text>
</comment>
<evidence type="ECO:0000259" key="16">
    <source>
        <dbReference type="PROSITE" id="PS50172"/>
    </source>
</evidence>
<evidence type="ECO:0000256" key="7">
    <source>
        <dbReference type="ARBA" id="ARBA00022695"/>
    </source>
</evidence>
<dbReference type="Pfam" id="PF14791">
    <property type="entry name" value="DNA_pol_B_thumb"/>
    <property type="match status" value="1"/>
</dbReference>
<gene>
    <name evidence="17" type="ORF">PAPYR_6448</name>
</gene>
<keyword evidence="18" id="KW-1185">Reference proteome</keyword>
<name>A0ABQ8UHL8_9EUKA</name>
<dbReference type="Gene3D" id="3.30.460.10">
    <property type="entry name" value="Beta Polymerase, domain 2"/>
    <property type="match status" value="1"/>
</dbReference>
<proteinExistence type="inferred from homology"/>
<dbReference type="Pfam" id="PF10391">
    <property type="entry name" value="DNA_pol_lambd_f"/>
    <property type="match status" value="1"/>
</dbReference>
<dbReference type="Gene3D" id="1.10.150.110">
    <property type="entry name" value="DNA polymerase beta, N-terminal domain-like"/>
    <property type="match status" value="2"/>
</dbReference>
<dbReference type="EMBL" id="JAPMOS010000037">
    <property type="protein sequence ID" value="KAJ4457926.1"/>
    <property type="molecule type" value="Genomic_DNA"/>
</dbReference>
<evidence type="ECO:0000256" key="4">
    <source>
        <dbReference type="ARBA" id="ARBA00016513"/>
    </source>
</evidence>
<feature type="region of interest" description="Disordered" evidence="15">
    <location>
        <begin position="194"/>
        <end position="246"/>
    </location>
</feature>